<dbReference type="HOGENOM" id="CLU_3305030_0_0_10"/>
<evidence type="ECO:0000313" key="2">
    <source>
        <dbReference type="Proteomes" id="UP000016496"/>
    </source>
</evidence>
<sequence length="39" mass="4334">MERSGRSLVPTPKGPEVYGIVKEKMIANVSDRKVEMSIT</sequence>
<dbReference type="EMBL" id="AWSV01000026">
    <property type="protein sequence ID" value="ERI88690.1"/>
    <property type="molecule type" value="Genomic_DNA"/>
</dbReference>
<organism evidence="1 2">
    <name type="scientific">Bacteroides pyogenes F0041</name>
    <dbReference type="NCBI Taxonomy" id="1321819"/>
    <lineage>
        <taxon>Bacteria</taxon>
        <taxon>Pseudomonadati</taxon>
        <taxon>Bacteroidota</taxon>
        <taxon>Bacteroidia</taxon>
        <taxon>Bacteroidales</taxon>
        <taxon>Bacteroidaceae</taxon>
        <taxon>Bacteroides</taxon>
    </lineage>
</organism>
<dbReference type="Proteomes" id="UP000016496">
    <property type="component" value="Unassembled WGS sequence"/>
</dbReference>
<name>U2CVX9_9BACE</name>
<protein>
    <submittedName>
        <fullName evidence="1">Uncharacterized protein</fullName>
    </submittedName>
</protein>
<accession>U2CVX9</accession>
<reference evidence="1 2" key="1">
    <citation type="submission" date="2013-08" db="EMBL/GenBank/DDBJ databases">
        <authorList>
            <person name="Weinstock G."/>
            <person name="Sodergren E."/>
            <person name="Wylie T."/>
            <person name="Fulton L."/>
            <person name="Fulton R."/>
            <person name="Fronick C."/>
            <person name="O'Laughlin M."/>
            <person name="Godfrey J."/>
            <person name="Miner T."/>
            <person name="Herter B."/>
            <person name="Appelbaum E."/>
            <person name="Cordes M."/>
            <person name="Lek S."/>
            <person name="Wollam A."/>
            <person name="Pepin K.H."/>
            <person name="Palsikar V.B."/>
            <person name="Mitreva M."/>
            <person name="Wilson R.K."/>
        </authorList>
    </citation>
    <scope>NUCLEOTIDE SEQUENCE [LARGE SCALE GENOMIC DNA]</scope>
    <source>
        <strain evidence="1 2">F0041</strain>
    </source>
</reference>
<evidence type="ECO:0000313" key="1">
    <source>
        <dbReference type="EMBL" id="ERI88690.1"/>
    </source>
</evidence>
<proteinExistence type="predicted"/>
<dbReference type="AlphaFoldDB" id="U2CVX9"/>
<dbReference type="PATRIC" id="fig|1321819.3.peg.370"/>
<gene>
    <name evidence="1" type="ORF">HMPREF1981_00395</name>
</gene>
<comment type="caution">
    <text evidence="1">The sequence shown here is derived from an EMBL/GenBank/DDBJ whole genome shotgun (WGS) entry which is preliminary data.</text>
</comment>